<organism evidence="1 2">
    <name type="scientific">Trachymyrmex cornetzi</name>
    <dbReference type="NCBI Taxonomy" id="471704"/>
    <lineage>
        <taxon>Eukaryota</taxon>
        <taxon>Metazoa</taxon>
        <taxon>Ecdysozoa</taxon>
        <taxon>Arthropoda</taxon>
        <taxon>Hexapoda</taxon>
        <taxon>Insecta</taxon>
        <taxon>Pterygota</taxon>
        <taxon>Neoptera</taxon>
        <taxon>Endopterygota</taxon>
        <taxon>Hymenoptera</taxon>
        <taxon>Apocrita</taxon>
        <taxon>Aculeata</taxon>
        <taxon>Formicoidea</taxon>
        <taxon>Formicidae</taxon>
        <taxon>Myrmicinae</taxon>
        <taxon>Trachymyrmex</taxon>
    </lineage>
</organism>
<keyword evidence="2" id="KW-1185">Reference proteome</keyword>
<protein>
    <submittedName>
        <fullName evidence="1">Uncharacterized protein</fullName>
    </submittedName>
</protein>
<dbReference type="EMBL" id="KQ978539">
    <property type="protein sequence ID" value="KYN30240.1"/>
    <property type="molecule type" value="Genomic_DNA"/>
</dbReference>
<dbReference type="STRING" id="471704.A0A151JSP7"/>
<gene>
    <name evidence="1" type="ORF">ALC57_00308</name>
</gene>
<proteinExistence type="predicted"/>
<accession>A0A151JSP7</accession>
<reference evidence="1 2" key="1">
    <citation type="submission" date="2015-09" db="EMBL/GenBank/DDBJ databases">
        <title>Trachymyrmex cornetzi WGS genome.</title>
        <authorList>
            <person name="Nygaard S."/>
            <person name="Hu H."/>
            <person name="Boomsma J."/>
            <person name="Zhang G."/>
        </authorList>
    </citation>
    <scope>NUCLEOTIDE SEQUENCE [LARGE SCALE GENOMIC DNA]</scope>
    <source>
        <strain evidence="1">Tcor2-1</strain>
        <tissue evidence="1">Whole body</tissue>
    </source>
</reference>
<sequence length="324" mass="38625">MEHDPTCLRFNVLTQTANRTCVICNSDADVHRITLQCRINVFVLRDIFIPEDVGSCQHHLDDQDFFLQTLLPDVEFQSFSPMTKQQFLELFDYCDRVFRDSYRYVSKKDLLMFLPATMPIPHLPNLDNFYRIASAIINRYHPSGANGELAHQLLEKANEINAVQALVEVEHLNTCKAQRWVRDKLQREESEEFQLGMLRDIQIISQPGLIRVRVYSRFSMQRNINYRYRIDRHTIMIWMMVWMFRTYPFKVTIALANWVLELWVHVHTLRVFYGTLDTHDMNNIFGTLHRDSSMLSAMQRIDHHKKILIMHQMLLTFKHEFKCR</sequence>
<name>A0A151JSP7_9HYME</name>
<evidence type="ECO:0000313" key="1">
    <source>
        <dbReference type="EMBL" id="KYN30240.1"/>
    </source>
</evidence>
<evidence type="ECO:0000313" key="2">
    <source>
        <dbReference type="Proteomes" id="UP000078492"/>
    </source>
</evidence>
<dbReference type="AlphaFoldDB" id="A0A151JSP7"/>
<dbReference type="Proteomes" id="UP000078492">
    <property type="component" value="Unassembled WGS sequence"/>
</dbReference>